<keyword evidence="1" id="KW-1133">Transmembrane helix</keyword>
<feature type="transmembrane region" description="Helical" evidence="1">
    <location>
        <begin position="284"/>
        <end position="305"/>
    </location>
</feature>
<keyword evidence="4" id="KW-1185">Reference proteome</keyword>
<protein>
    <recommendedName>
        <fullName evidence="5">PEGA domain-containing protein</fullName>
    </recommendedName>
</protein>
<reference evidence="3 4" key="1">
    <citation type="submission" date="2017-06" db="EMBL/GenBank/DDBJ databases">
        <authorList>
            <person name="Kim H.J."/>
            <person name="Triplett B.A."/>
        </authorList>
    </citation>
    <scope>NUCLEOTIDE SEQUENCE [LARGE SCALE GENOMIC DNA]</scope>
    <source>
        <strain evidence="3 4">DSM 14713</strain>
    </source>
</reference>
<evidence type="ECO:0000313" key="4">
    <source>
        <dbReference type="Proteomes" id="UP000217289"/>
    </source>
</evidence>
<dbReference type="InterPro" id="IPR011990">
    <property type="entry name" value="TPR-like_helical_dom_sf"/>
</dbReference>
<keyword evidence="2" id="KW-0732">Signal</keyword>
<sequence>MRRAVSGANKGTRAVVAVSVTLLALGAAPARAQPSSDGKPERAWARGVPKQNQEQALELFRVGNALLKESIFVQASEKYRQALALWDHPAIHYNLALALMNLDQPIEVHEHLVAALRFGAEPLEAEKFEYARNYKTLIENQLARVEVACDTPGAVVTLDNKTLFTAPGRYSGLVRPGAHSISATLAGYLPSDENRTLLPGETANLDLKLFTAGDLTRYRRRWSAAMPWLVMGAGAAVAGGGALLHVQSRDKFAAFDAGIQECGGCVPSSPLASQLNQGNLMQRAAIGGYALGGAALVTGAILAYLNQPESYRIDPTQLTQTPERVSILPVLGGGSGGVQALLRF</sequence>
<feature type="transmembrane region" description="Helical" evidence="1">
    <location>
        <begin position="225"/>
        <end position="246"/>
    </location>
</feature>
<evidence type="ECO:0000313" key="3">
    <source>
        <dbReference type="EMBL" id="ATB28763.1"/>
    </source>
</evidence>
<evidence type="ECO:0008006" key="5">
    <source>
        <dbReference type="Google" id="ProtNLM"/>
    </source>
</evidence>
<name>A0A250IC02_9BACT</name>
<dbReference type="KEGG" id="mbd:MEBOL_002212"/>
<keyword evidence="1" id="KW-0812">Transmembrane</keyword>
<feature type="chain" id="PRO_5013213432" description="PEGA domain-containing protein" evidence="2">
    <location>
        <begin position="33"/>
        <end position="344"/>
    </location>
</feature>
<keyword evidence="1" id="KW-0472">Membrane</keyword>
<proteinExistence type="predicted"/>
<dbReference type="SUPFAM" id="SSF48452">
    <property type="entry name" value="TPR-like"/>
    <property type="match status" value="1"/>
</dbReference>
<dbReference type="EMBL" id="CP022163">
    <property type="protein sequence ID" value="ATB28763.1"/>
    <property type="molecule type" value="Genomic_DNA"/>
</dbReference>
<organism evidence="3 4">
    <name type="scientific">Melittangium boletus DSM 14713</name>
    <dbReference type="NCBI Taxonomy" id="1294270"/>
    <lineage>
        <taxon>Bacteria</taxon>
        <taxon>Pseudomonadati</taxon>
        <taxon>Myxococcota</taxon>
        <taxon>Myxococcia</taxon>
        <taxon>Myxococcales</taxon>
        <taxon>Cystobacterineae</taxon>
        <taxon>Archangiaceae</taxon>
        <taxon>Melittangium</taxon>
    </lineage>
</organism>
<accession>A0A250IC02</accession>
<dbReference type="Proteomes" id="UP000217289">
    <property type="component" value="Chromosome"/>
</dbReference>
<gene>
    <name evidence="3" type="ORF">MEBOL_002212</name>
</gene>
<feature type="signal peptide" evidence="2">
    <location>
        <begin position="1"/>
        <end position="32"/>
    </location>
</feature>
<evidence type="ECO:0000256" key="2">
    <source>
        <dbReference type="SAM" id="SignalP"/>
    </source>
</evidence>
<dbReference type="Gene3D" id="1.25.40.10">
    <property type="entry name" value="Tetratricopeptide repeat domain"/>
    <property type="match status" value="1"/>
</dbReference>
<evidence type="ECO:0000256" key="1">
    <source>
        <dbReference type="SAM" id="Phobius"/>
    </source>
</evidence>
<dbReference type="AlphaFoldDB" id="A0A250IC02"/>